<dbReference type="InterPro" id="IPR000847">
    <property type="entry name" value="LysR_HTH_N"/>
</dbReference>
<dbReference type="Gene3D" id="3.40.190.290">
    <property type="match status" value="1"/>
</dbReference>
<comment type="caution">
    <text evidence="6">The sequence shown here is derived from an EMBL/GenBank/DDBJ whole genome shotgun (WGS) entry which is preliminary data.</text>
</comment>
<gene>
    <name evidence="6" type="ORF">PQJ73_16200</name>
</gene>
<accession>A0ABT5JDT6</accession>
<reference evidence="6" key="2">
    <citation type="submission" date="2023-02" db="EMBL/GenBank/DDBJ databases">
        <authorList>
            <person name="Rayyan A."/>
            <person name="Meyer T."/>
            <person name="Kyndt J.A."/>
        </authorList>
    </citation>
    <scope>NUCLEOTIDE SEQUENCE</scope>
    <source>
        <strain evidence="6">DSM 9987</strain>
    </source>
</reference>
<dbReference type="SUPFAM" id="SSF53850">
    <property type="entry name" value="Periplasmic binding protein-like II"/>
    <property type="match status" value="1"/>
</dbReference>
<organism evidence="6 7">
    <name type="scientific">Rhodoplanes tepidamans</name>
    <name type="common">Rhodoplanes cryptolactis</name>
    <dbReference type="NCBI Taxonomy" id="200616"/>
    <lineage>
        <taxon>Bacteria</taxon>
        <taxon>Pseudomonadati</taxon>
        <taxon>Pseudomonadota</taxon>
        <taxon>Alphaproteobacteria</taxon>
        <taxon>Hyphomicrobiales</taxon>
        <taxon>Nitrobacteraceae</taxon>
        <taxon>Rhodoplanes</taxon>
    </lineage>
</organism>
<keyword evidence="7" id="KW-1185">Reference proteome</keyword>
<proteinExistence type="inferred from homology"/>
<protein>
    <submittedName>
        <fullName evidence="6">LysR family transcriptional regulator</fullName>
    </submittedName>
</protein>
<keyword evidence="4" id="KW-0804">Transcription</keyword>
<dbReference type="InterPro" id="IPR050950">
    <property type="entry name" value="HTH-type_LysR_regulators"/>
</dbReference>
<dbReference type="PRINTS" id="PR00039">
    <property type="entry name" value="HTHLYSR"/>
</dbReference>
<feature type="domain" description="HTH lysR-type" evidence="5">
    <location>
        <begin position="1"/>
        <end position="58"/>
    </location>
</feature>
<evidence type="ECO:0000256" key="2">
    <source>
        <dbReference type="ARBA" id="ARBA00023015"/>
    </source>
</evidence>
<dbReference type="RefSeq" id="WP_272778077.1">
    <property type="nucleotide sequence ID" value="NZ_JAQQLI010000025.1"/>
</dbReference>
<name>A0ABT5JDT6_RHOTP</name>
<dbReference type="EMBL" id="JAQQLI010000025">
    <property type="protein sequence ID" value="MDC7787235.1"/>
    <property type="molecule type" value="Genomic_DNA"/>
</dbReference>
<dbReference type="InterPro" id="IPR036390">
    <property type="entry name" value="WH_DNA-bd_sf"/>
</dbReference>
<dbReference type="PROSITE" id="PS50931">
    <property type="entry name" value="HTH_LYSR"/>
    <property type="match status" value="1"/>
</dbReference>
<dbReference type="Pfam" id="PF03466">
    <property type="entry name" value="LysR_substrate"/>
    <property type="match status" value="1"/>
</dbReference>
<dbReference type="Proteomes" id="UP001165652">
    <property type="component" value="Unassembled WGS sequence"/>
</dbReference>
<comment type="similarity">
    <text evidence="1">Belongs to the LysR transcriptional regulatory family.</text>
</comment>
<evidence type="ECO:0000256" key="3">
    <source>
        <dbReference type="ARBA" id="ARBA00023125"/>
    </source>
</evidence>
<reference evidence="6" key="1">
    <citation type="journal article" date="2023" name="Microbiol Resour">
        <title>Genome Sequences of Rhodoplanes serenus and Two Thermotolerant Strains, Rhodoplanes tepidamans and 'Rhodoplanes cryptolactis,' Further Refine the Genus.</title>
        <authorList>
            <person name="Rayyan A.A."/>
            <person name="Kyndt J.A."/>
        </authorList>
    </citation>
    <scope>NUCLEOTIDE SEQUENCE</scope>
    <source>
        <strain evidence="6">DSM 9987</strain>
    </source>
</reference>
<dbReference type="Gene3D" id="1.10.10.10">
    <property type="entry name" value="Winged helix-like DNA-binding domain superfamily/Winged helix DNA-binding domain"/>
    <property type="match status" value="1"/>
</dbReference>
<evidence type="ECO:0000313" key="6">
    <source>
        <dbReference type="EMBL" id="MDC7787235.1"/>
    </source>
</evidence>
<dbReference type="Pfam" id="PF00126">
    <property type="entry name" value="HTH_1"/>
    <property type="match status" value="1"/>
</dbReference>
<evidence type="ECO:0000259" key="5">
    <source>
        <dbReference type="PROSITE" id="PS50931"/>
    </source>
</evidence>
<evidence type="ECO:0000256" key="4">
    <source>
        <dbReference type="ARBA" id="ARBA00023163"/>
    </source>
</evidence>
<dbReference type="PANTHER" id="PTHR30419">
    <property type="entry name" value="HTH-TYPE TRANSCRIPTIONAL REGULATOR YBHD"/>
    <property type="match status" value="1"/>
</dbReference>
<dbReference type="SUPFAM" id="SSF46785">
    <property type="entry name" value="Winged helix' DNA-binding domain"/>
    <property type="match status" value="1"/>
</dbReference>
<evidence type="ECO:0000256" key="1">
    <source>
        <dbReference type="ARBA" id="ARBA00009437"/>
    </source>
</evidence>
<keyword evidence="2" id="KW-0805">Transcription regulation</keyword>
<keyword evidence="3" id="KW-0238">DNA-binding</keyword>
<sequence>MDVRELRYFICVARSGSFSRAASRLNIAQPALSRQIKKLEDELGVQLLQRHGRGVTITERGALLLSEAEQVIERLSRSLDLVKGGQEAFTGEVAVGVPPTSGLLIVPELYESFRARWPQATLIVREGISTLLEEWLMARRIDVAVMHNPTPLEGIELTPILQERMVLACAPGHPAARPAGIRFRDLADVPLILPTLPHSNRRLLEREAIRHNIRLALALEIDSVPLIKVMVKRGVGATIQTYAGVADETARGEFVVRPIEHPPVTSTICIGMPGEAQASWLTLEAARLVRACVARLVADRIWARARMVEEMRQP</sequence>
<dbReference type="InterPro" id="IPR005119">
    <property type="entry name" value="LysR_subst-bd"/>
</dbReference>
<evidence type="ECO:0000313" key="7">
    <source>
        <dbReference type="Proteomes" id="UP001165652"/>
    </source>
</evidence>
<dbReference type="InterPro" id="IPR036388">
    <property type="entry name" value="WH-like_DNA-bd_sf"/>
</dbReference>